<dbReference type="CDD" id="cd00761">
    <property type="entry name" value="Glyco_tranf_GTA_type"/>
    <property type="match status" value="1"/>
</dbReference>
<dbReference type="AlphaFoldDB" id="A0A0J8GZE4"/>
<evidence type="ECO:0000313" key="3">
    <source>
        <dbReference type="Proteomes" id="UP000037600"/>
    </source>
</evidence>
<comment type="caution">
    <text evidence="2">The sequence shown here is derived from an EMBL/GenBank/DDBJ whole genome shotgun (WGS) entry which is preliminary data.</text>
</comment>
<protein>
    <recommendedName>
        <fullName evidence="1">Glycosyltransferase 2-like domain-containing protein</fullName>
    </recommendedName>
</protein>
<dbReference type="GO" id="GO:0016758">
    <property type="term" value="F:hexosyltransferase activity"/>
    <property type="evidence" value="ECO:0007669"/>
    <property type="project" value="UniProtKB-ARBA"/>
</dbReference>
<reference evidence="2 3" key="1">
    <citation type="submission" date="2015-04" db="EMBL/GenBank/DDBJ databases">
        <title>Draft Genome Sequence of the Novel Agar-Digesting Marine Bacterium Q1.</title>
        <authorList>
            <person name="Li Y."/>
            <person name="Li D."/>
            <person name="Chen G."/>
            <person name="Du Z."/>
        </authorList>
    </citation>
    <scope>NUCLEOTIDE SEQUENCE [LARGE SCALE GENOMIC DNA]</scope>
    <source>
        <strain evidence="2 3">Q1</strain>
    </source>
</reference>
<accession>A0A0J8GZE4</accession>
<dbReference type="SUPFAM" id="SSF53448">
    <property type="entry name" value="Nucleotide-diphospho-sugar transferases"/>
    <property type="match status" value="1"/>
</dbReference>
<sequence length="335" mass="38412">MFSNKKAIQVLLPVYNCETYIRECILSIINQSFINFELIILDDCSTDNTFEIIKNCADVDERIKIIRNPSNLGIIVSRNKLIQLATADLVAFMDGDDICHPDRLKLQYNFLQANLNIAAVGSSYTILGESSLEYKLPTIHQDIMAHMFIDNAMCNPSVMVRLNELRQHSIECDINYRGAADYDMWLRLGAVCQLANLSQTLLYYRRHCEQESTSNRSRQQLAHLRVLEKLYVENSMPYDNELLAYLIWPGCQNLTYRTLINLGKYVNSLSESQNECTKFNSDLFKHLADIRYRGVCRRHKIKGLISYIATRGISGLLAGKFFGLVFAKDCIFSRG</sequence>
<evidence type="ECO:0000259" key="1">
    <source>
        <dbReference type="Pfam" id="PF00535"/>
    </source>
</evidence>
<name>A0A0J8GZE4_9ALTE</name>
<dbReference type="PATRIC" id="fig|1513271.3.peg.721"/>
<organism evidence="2 3">
    <name type="scientific">Catenovulum maritimum</name>
    <dbReference type="NCBI Taxonomy" id="1513271"/>
    <lineage>
        <taxon>Bacteria</taxon>
        <taxon>Pseudomonadati</taxon>
        <taxon>Pseudomonadota</taxon>
        <taxon>Gammaproteobacteria</taxon>
        <taxon>Alteromonadales</taxon>
        <taxon>Alteromonadaceae</taxon>
        <taxon>Catenovulum</taxon>
    </lineage>
</organism>
<dbReference type="Gene3D" id="3.90.550.10">
    <property type="entry name" value="Spore Coat Polysaccharide Biosynthesis Protein SpsA, Chain A"/>
    <property type="match status" value="1"/>
</dbReference>
<dbReference type="EMBL" id="LAZL01000003">
    <property type="protein sequence ID" value="KMT66604.1"/>
    <property type="molecule type" value="Genomic_DNA"/>
</dbReference>
<dbReference type="PANTHER" id="PTHR22916">
    <property type="entry name" value="GLYCOSYLTRANSFERASE"/>
    <property type="match status" value="1"/>
</dbReference>
<dbReference type="InterPro" id="IPR001173">
    <property type="entry name" value="Glyco_trans_2-like"/>
</dbReference>
<evidence type="ECO:0000313" key="2">
    <source>
        <dbReference type="EMBL" id="KMT66604.1"/>
    </source>
</evidence>
<dbReference type="RefSeq" id="WP_048689703.1">
    <property type="nucleotide sequence ID" value="NZ_KQ130483.1"/>
</dbReference>
<dbReference type="InterPro" id="IPR029044">
    <property type="entry name" value="Nucleotide-diphossugar_trans"/>
</dbReference>
<dbReference type="STRING" id="1513271.XM47_03475"/>
<proteinExistence type="predicted"/>
<dbReference type="Proteomes" id="UP000037600">
    <property type="component" value="Unassembled WGS sequence"/>
</dbReference>
<gene>
    <name evidence="2" type="ORF">XM47_03475</name>
</gene>
<feature type="domain" description="Glycosyltransferase 2-like" evidence="1">
    <location>
        <begin position="10"/>
        <end position="138"/>
    </location>
</feature>
<dbReference type="PANTHER" id="PTHR22916:SF3">
    <property type="entry name" value="UDP-GLCNAC:BETAGAL BETA-1,3-N-ACETYLGLUCOSAMINYLTRANSFERASE-LIKE PROTEIN 1"/>
    <property type="match status" value="1"/>
</dbReference>
<dbReference type="Pfam" id="PF00535">
    <property type="entry name" value="Glycos_transf_2"/>
    <property type="match status" value="1"/>
</dbReference>
<keyword evidence="3" id="KW-1185">Reference proteome</keyword>